<dbReference type="EMBL" id="JAWQEG010006866">
    <property type="protein sequence ID" value="KAK3853690.1"/>
    <property type="molecule type" value="Genomic_DNA"/>
</dbReference>
<dbReference type="Proteomes" id="UP001286313">
    <property type="component" value="Unassembled WGS sequence"/>
</dbReference>
<dbReference type="AlphaFoldDB" id="A0AAE1BRP7"/>
<evidence type="ECO:0000313" key="2">
    <source>
        <dbReference type="Proteomes" id="UP001286313"/>
    </source>
</evidence>
<gene>
    <name evidence="1" type="ORF">Pcinc_039781</name>
</gene>
<accession>A0AAE1BRP7</accession>
<evidence type="ECO:0000313" key="1">
    <source>
        <dbReference type="EMBL" id="KAK3853690.1"/>
    </source>
</evidence>
<comment type="caution">
    <text evidence="1">The sequence shown here is derived from an EMBL/GenBank/DDBJ whole genome shotgun (WGS) entry which is preliminary data.</text>
</comment>
<proteinExistence type="predicted"/>
<sequence>MKGKDKKVGNIVNGGDTEVKETSRIVWMEGMYEESGRQKWKPGGERAALNNNITIKTENYYPHTTTLHTDTTIVSVQCESNNKPRAITTFQKPIKRVDVVAIPQTSSSLLLLRAGYHDLAHPSKT</sequence>
<reference evidence="1" key="1">
    <citation type="submission" date="2023-10" db="EMBL/GenBank/DDBJ databases">
        <title>Genome assemblies of two species of porcelain crab, Petrolisthes cinctipes and Petrolisthes manimaculis (Anomura: Porcellanidae).</title>
        <authorList>
            <person name="Angst P."/>
        </authorList>
    </citation>
    <scope>NUCLEOTIDE SEQUENCE</scope>
    <source>
        <strain evidence="1">PB745_01</strain>
        <tissue evidence="1">Gill</tissue>
    </source>
</reference>
<name>A0AAE1BRP7_PETCI</name>
<protein>
    <submittedName>
        <fullName evidence="1">Uncharacterized protein</fullName>
    </submittedName>
</protein>
<organism evidence="1 2">
    <name type="scientific">Petrolisthes cinctipes</name>
    <name type="common">Flat porcelain crab</name>
    <dbReference type="NCBI Taxonomy" id="88211"/>
    <lineage>
        <taxon>Eukaryota</taxon>
        <taxon>Metazoa</taxon>
        <taxon>Ecdysozoa</taxon>
        <taxon>Arthropoda</taxon>
        <taxon>Crustacea</taxon>
        <taxon>Multicrustacea</taxon>
        <taxon>Malacostraca</taxon>
        <taxon>Eumalacostraca</taxon>
        <taxon>Eucarida</taxon>
        <taxon>Decapoda</taxon>
        <taxon>Pleocyemata</taxon>
        <taxon>Anomura</taxon>
        <taxon>Galatheoidea</taxon>
        <taxon>Porcellanidae</taxon>
        <taxon>Petrolisthes</taxon>
    </lineage>
</organism>
<keyword evidence="2" id="KW-1185">Reference proteome</keyword>